<keyword evidence="2" id="KW-1185">Reference proteome</keyword>
<protein>
    <submittedName>
        <fullName evidence="1">Uncharacterized protein</fullName>
    </submittedName>
</protein>
<name>A0A498IVC2_MALDO</name>
<accession>A0A498IVC2</accession>
<dbReference type="Proteomes" id="UP000290289">
    <property type="component" value="Chromosome 10"/>
</dbReference>
<dbReference type="AlphaFoldDB" id="A0A498IVC2"/>
<proteinExistence type="predicted"/>
<comment type="caution">
    <text evidence="1">The sequence shown here is derived from an EMBL/GenBank/DDBJ whole genome shotgun (WGS) entry which is preliminary data.</text>
</comment>
<dbReference type="EMBL" id="RDQH01000336">
    <property type="protein sequence ID" value="RXH87140.1"/>
    <property type="molecule type" value="Genomic_DNA"/>
</dbReference>
<organism evidence="1 2">
    <name type="scientific">Malus domestica</name>
    <name type="common">Apple</name>
    <name type="synonym">Pyrus malus</name>
    <dbReference type="NCBI Taxonomy" id="3750"/>
    <lineage>
        <taxon>Eukaryota</taxon>
        <taxon>Viridiplantae</taxon>
        <taxon>Streptophyta</taxon>
        <taxon>Embryophyta</taxon>
        <taxon>Tracheophyta</taxon>
        <taxon>Spermatophyta</taxon>
        <taxon>Magnoliopsida</taxon>
        <taxon>eudicotyledons</taxon>
        <taxon>Gunneridae</taxon>
        <taxon>Pentapetalae</taxon>
        <taxon>rosids</taxon>
        <taxon>fabids</taxon>
        <taxon>Rosales</taxon>
        <taxon>Rosaceae</taxon>
        <taxon>Amygdaloideae</taxon>
        <taxon>Maleae</taxon>
        <taxon>Malus</taxon>
    </lineage>
</organism>
<sequence length="174" mass="20187">MRTLVWNVRARAEMEPMSNVGEMEVERTPTITPIIPIAEQVQNNENNVTEAKENTRTLVWNIRARAEMEPMSNVGEMEFERTPTITPIIPIAEHVQNNENTRTLVRNVRARAEMEPMSNVGEMEVERTLTITPIIPITEHVQNNENNMSLRQRKIREHWSEMYVPGMTANRILI</sequence>
<evidence type="ECO:0000313" key="2">
    <source>
        <dbReference type="Proteomes" id="UP000290289"/>
    </source>
</evidence>
<reference evidence="1 2" key="1">
    <citation type="submission" date="2018-10" db="EMBL/GenBank/DDBJ databases">
        <title>A high-quality apple genome assembly.</title>
        <authorList>
            <person name="Hu J."/>
        </authorList>
    </citation>
    <scope>NUCLEOTIDE SEQUENCE [LARGE SCALE GENOMIC DNA]</scope>
    <source>
        <strain evidence="2">cv. HFTH1</strain>
        <tissue evidence="1">Young leaf</tissue>
    </source>
</reference>
<gene>
    <name evidence="1" type="ORF">DVH24_028640</name>
</gene>
<evidence type="ECO:0000313" key="1">
    <source>
        <dbReference type="EMBL" id="RXH87140.1"/>
    </source>
</evidence>